<dbReference type="AlphaFoldDB" id="A0A9X1B315"/>
<organism evidence="3 4">
    <name type="scientific">Lamprobacter modestohalophilus</name>
    <dbReference type="NCBI Taxonomy" id="1064514"/>
    <lineage>
        <taxon>Bacteria</taxon>
        <taxon>Pseudomonadati</taxon>
        <taxon>Pseudomonadota</taxon>
        <taxon>Gammaproteobacteria</taxon>
        <taxon>Chromatiales</taxon>
        <taxon>Chromatiaceae</taxon>
        <taxon>Lamprobacter</taxon>
    </lineage>
</organism>
<comment type="caution">
    <text evidence="3">The sequence shown here is derived from an EMBL/GenBank/DDBJ whole genome shotgun (WGS) entry which is preliminary data.</text>
</comment>
<evidence type="ECO:0000313" key="4">
    <source>
        <dbReference type="Proteomes" id="UP001138768"/>
    </source>
</evidence>
<dbReference type="InterPro" id="IPR038720">
    <property type="entry name" value="YprB_RNase_H-like_dom"/>
</dbReference>
<feature type="domain" description="YprB ribonuclease H-like" evidence="2">
    <location>
        <begin position="162"/>
        <end position="328"/>
    </location>
</feature>
<dbReference type="InterPro" id="IPR012337">
    <property type="entry name" value="RNaseH-like_sf"/>
</dbReference>
<dbReference type="Proteomes" id="UP001138768">
    <property type="component" value="Unassembled WGS sequence"/>
</dbReference>
<dbReference type="EMBL" id="NRRY01000006">
    <property type="protein sequence ID" value="MBK1617983.1"/>
    <property type="molecule type" value="Genomic_DNA"/>
</dbReference>
<feature type="compositionally biased region" description="Polar residues" evidence="1">
    <location>
        <begin position="15"/>
        <end position="27"/>
    </location>
</feature>
<dbReference type="Pfam" id="PF13482">
    <property type="entry name" value="RNase_H_2"/>
    <property type="match status" value="1"/>
</dbReference>
<dbReference type="PANTHER" id="PTHR38462:SF1">
    <property type="entry name" value="YPRB RIBONUCLEASE H-LIKE DOMAIN-CONTAINING PROTEIN"/>
    <property type="match status" value="1"/>
</dbReference>
<name>A0A9X1B315_9GAMM</name>
<evidence type="ECO:0000313" key="3">
    <source>
        <dbReference type="EMBL" id="MBK1617983.1"/>
    </source>
</evidence>
<dbReference type="SUPFAM" id="SSF53098">
    <property type="entry name" value="Ribonuclease H-like"/>
    <property type="match status" value="1"/>
</dbReference>
<reference evidence="3 4" key="1">
    <citation type="journal article" date="2020" name="Microorganisms">
        <title>Osmotic Adaptation and Compatible Solute Biosynthesis of Phototrophic Bacteria as Revealed from Genome Analyses.</title>
        <authorList>
            <person name="Imhoff J.F."/>
            <person name="Rahn T."/>
            <person name="Kunzel S."/>
            <person name="Keller A."/>
            <person name="Neulinger S.C."/>
        </authorList>
    </citation>
    <scope>NUCLEOTIDE SEQUENCE [LARGE SCALE GENOMIC DNA]</scope>
    <source>
        <strain evidence="3 4">DSM 25653</strain>
    </source>
</reference>
<protein>
    <recommendedName>
        <fullName evidence="2">YprB ribonuclease H-like domain-containing protein</fullName>
    </recommendedName>
</protein>
<accession>A0A9X1B315</accession>
<feature type="region of interest" description="Disordered" evidence="1">
    <location>
        <begin position="1"/>
        <end position="59"/>
    </location>
</feature>
<gene>
    <name evidence="3" type="ORF">CKO42_05840</name>
</gene>
<keyword evidence="4" id="KW-1185">Reference proteome</keyword>
<proteinExistence type="predicted"/>
<evidence type="ECO:0000259" key="2">
    <source>
        <dbReference type="Pfam" id="PF13482"/>
    </source>
</evidence>
<feature type="compositionally biased region" description="Basic and acidic residues" evidence="1">
    <location>
        <begin position="38"/>
        <end position="53"/>
    </location>
</feature>
<dbReference type="RefSeq" id="WP_200240422.1">
    <property type="nucleotide sequence ID" value="NZ_NRRY01000006.1"/>
</dbReference>
<dbReference type="PANTHER" id="PTHR38462">
    <property type="entry name" value="EXONUCLEASE-LIKE PROTEIN"/>
    <property type="match status" value="1"/>
</dbReference>
<evidence type="ECO:0000256" key="1">
    <source>
        <dbReference type="SAM" id="MobiDB-lite"/>
    </source>
</evidence>
<sequence>MSSLQERLRRLRARTGTQPLAPQTSARSGLAEISPDARSQEPDRDPQDQHSRDPGQPVDKAAETELLGPDATAAKARPLSLAERIRRLSTTGPKRVYERPTAEALAESLGAKIIAPGLLQLERHQPLTQRHGRFQPAHGLECHLAETNLTRLALPAPDGWTFIDTETSGLAGGTGTWAFVIGIGRIQGSEIRLRQYLLLELDAEPAMMARIQPELAAANPLISYNGKTFDLPLLETRLRLNGLPGLPESIPHLDLLYPIRRAFATRWPNCRLASCEQRLLGFERADDLPGAEAPAAWLDWLREGNPARLGAVLRHNRLDLLSLAALLPALSQVQREPLSYGADLSALARQLERNGQAREAERLLDAASRDLEPAAALVLARLKRRRGAWSEAVSIWERLAAEGTISALVDLAKYQEHVCGNLSLALSYARQLPMTPEHVHRCTRLQRRLEMLLGAPPKPAANSSTD</sequence>